<dbReference type="RefSeq" id="WP_092057367.1">
    <property type="nucleotide sequence ID" value="NZ_FOJJ01000034.1"/>
</dbReference>
<dbReference type="Gene3D" id="6.10.340.10">
    <property type="match status" value="1"/>
</dbReference>
<feature type="transmembrane region" description="Helical" evidence="1">
    <location>
        <begin position="29"/>
        <end position="49"/>
    </location>
</feature>
<protein>
    <submittedName>
        <fullName evidence="3">Methyl-accepting chemotaxis protein</fullName>
    </submittedName>
</protein>
<feature type="transmembrane region" description="Helical" evidence="1">
    <location>
        <begin position="69"/>
        <end position="92"/>
    </location>
</feature>
<dbReference type="OrthoDB" id="5405756at2"/>
<dbReference type="AlphaFoldDB" id="A0A550JGI0"/>
<dbReference type="GO" id="GO:0016020">
    <property type="term" value="C:membrane"/>
    <property type="evidence" value="ECO:0007669"/>
    <property type="project" value="InterPro"/>
</dbReference>
<gene>
    <name evidence="3" type="ORF">FL622_07000</name>
</gene>
<organism evidence="3 4">
    <name type="scientific">Trichloromonas acetexigens</name>
    <dbReference type="NCBI Taxonomy" id="38815"/>
    <lineage>
        <taxon>Bacteria</taxon>
        <taxon>Pseudomonadati</taxon>
        <taxon>Thermodesulfobacteriota</taxon>
        <taxon>Desulfuromonadia</taxon>
        <taxon>Desulfuromonadales</taxon>
        <taxon>Trichloromonadaceae</taxon>
        <taxon>Trichloromonas</taxon>
    </lineage>
</organism>
<name>A0A550JGI0_9BACT</name>
<keyword evidence="1" id="KW-1133">Transmembrane helix</keyword>
<dbReference type="Proteomes" id="UP000317155">
    <property type="component" value="Unassembled WGS sequence"/>
</dbReference>
<dbReference type="GO" id="GO:0007165">
    <property type="term" value="P:signal transduction"/>
    <property type="evidence" value="ECO:0007669"/>
    <property type="project" value="InterPro"/>
</dbReference>
<dbReference type="InterPro" id="IPR003660">
    <property type="entry name" value="HAMP_dom"/>
</dbReference>
<evidence type="ECO:0000256" key="1">
    <source>
        <dbReference type="SAM" id="Phobius"/>
    </source>
</evidence>
<reference evidence="3 4" key="1">
    <citation type="submission" date="2019-07" db="EMBL/GenBank/DDBJ databases">
        <title>Insights of Desulfuromonas acetexigens electromicrobiology.</title>
        <authorList>
            <person name="Katuri K."/>
            <person name="Sapireddy V."/>
            <person name="Shaw D.R."/>
            <person name="Saikaly P."/>
        </authorList>
    </citation>
    <scope>NUCLEOTIDE SEQUENCE [LARGE SCALE GENOMIC DNA]</scope>
    <source>
        <strain evidence="3 4">2873</strain>
    </source>
</reference>
<dbReference type="PROSITE" id="PS50885">
    <property type="entry name" value="HAMP"/>
    <property type="match status" value="1"/>
</dbReference>
<evidence type="ECO:0000313" key="3">
    <source>
        <dbReference type="EMBL" id="TRO82318.1"/>
    </source>
</evidence>
<keyword evidence="4" id="KW-1185">Reference proteome</keyword>
<feature type="domain" description="HAMP" evidence="2">
    <location>
        <begin position="94"/>
        <end position="146"/>
    </location>
</feature>
<accession>A0A550JGI0</accession>
<dbReference type="EMBL" id="VJVV01000004">
    <property type="protein sequence ID" value="TRO82318.1"/>
    <property type="molecule type" value="Genomic_DNA"/>
</dbReference>
<evidence type="ECO:0000313" key="4">
    <source>
        <dbReference type="Proteomes" id="UP000317155"/>
    </source>
</evidence>
<sequence length="183" mass="20537">MERSKTYKDRKKLNLAVKREFQSWLLKQVLLAVVLSAVVAALVLYFYARQEVVGSFFDAHVKLRRVSDLLLPVVFAGSLVSLIGGALLALFLPQKVAGPLYRIETDLAKVSEGNLATRIKLRDNDTLQDFAGHVDETVLALRRQVVELRRRHEVLESALSSNQLEKAREAAAALKESLDHFKV</sequence>
<keyword evidence="1" id="KW-0812">Transmembrane</keyword>
<keyword evidence="1" id="KW-0472">Membrane</keyword>
<evidence type="ECO:0000259" key="2">
    <source>
        <dbReference type="PROSITE" id="PS50885"/>
    </source>
</evidence>
<proteinExistence type="predicted"/>
<comment type="caution">
    <text evidence="3">The sequence shown here is derived from an EMBL/GenBank/DDBJ whole genome shotgun (WGS) entry which is preliminary data.</text>
</comment>